<organism evidence="3 4">
    <name type="scientific">Anaerosporobacter mobilis DSM 15930</name>
    <dbReference type="NCBI Taxonomy" id="1120996"/>
    <lineage>
        <taxon>Bacteria</taxon>
        <taxon>Bacillati</taxon>
        <taxon>Bacillota</taxon>
        <taxon>Clostridia</taxon>
        <taxon>Lachnospirales</taxon>
        <taxon>Lachnospiraceae</taxon>
        <taxon>Anaerosporobacter</taxon>
    </lineage>
</organism>
<feature type="transmembrane region" description="Helical" evidence="2">
    <location>
        <begin position="202"/>
        <end position="227"/>
    </location>
</feature>
<keyword evidence="2" id="KW-1133">Transmembrane helix</keyword>
<dbReference type="OrthoDB" id="1700423at2"/>
<feature type="transmembrane region" description="Helical" evidence="2">
    <location>
        <begin position="285"/>
        <end position="302"/>
    </location>
</feature>
<dbReference type="Proteomes" id="UP000184038">
    <property type="component" value="Unassembled WGS sequence"/>
</dbReference>
<keyword evidence="1" id="KW-0175">Coiled coil</keyword>
<dbReference type="AlphaFoldDB" id="A0A1M7NFB0"/>
<feature type="transmembrane region" description="Helical" evidence="2">
    <location>
        <begin position="161"/>
        <end position="181"/>
    </location>
</feature>
<dbReference type="RefSeq" id="WP_073291542.1">
    <property type="nucleotide sequence ID" value="NZ_FRCP01000028.1"/>
</dbReference>
<name>A0A1M7NFB0_9FIRM</name>
<sequence>MIELIKFELKKIFNNKLIYIAAIGISIFVLIYPFSRYSKFKETFNGREEIEVLAEKYISNEYTVEDINDIRQSAINKINNKGELSKDEEFLLYYSGDFIKVNKDIRTEGLKDIDNRLEELKNNGKEDTSDYESLLKEKEMLTNLDKQESLYLGDWNTVFDFNVAATMKLILLVVGLAGVFSEEYKSRVAYLNLSTKKGKTKLNAAKIISALIYGTLVFIFVSSLYHIGGFTLGLPNGNKSASYIFSSLYNMSINEYYIGTLVLSYLGTIAFSILIVLLSLLTKNILVSFGLPLAIFLLPDMLRLPATIMRFVYNINFTQLLRGKCIFGEYITFNLFGKIVAYPYVMTIVGIIALFIMLIIYNKVSKKQTII</sequence>
<dbReference type="EMBL" id="FRCP01000028">
    <property type="protein sequence ID" value="SHN02387.1"/>
    <property type="molecule type" value="Genomic_DNA"/>
</dbReference>
<evidence type="ECO:0000313" key="4">
    <source>
        <dbReference type="Proteomes" id="UP000184038"/>
    </source>
</evidence>
<keyword evidence="2" id="KW-0812">Transmembrane</keyword>
<feature type="transmembrane region" description="Helical" evidence="2">
    <location>
        <begin position="256"/>
        <end position="278"/>
    </location>
</feature>
<gene>
    <name evidence="3" type="ORF">SAMN02746066_04438</name>
</gene>
<keyword evidence="2" id="KW-0472">Membrane</keyword>
<reference evidence="3 4" key="1">
    <citation type="submission" date="2016-11" db="EMBL/GenBank/DDBJ databases">
        <authorList>
            <person name="Jaros S."/>
            <person name="Januszkiewicz K."/>
            <person name="Wedrychowicz H."/>
        </authorList>
    </citation>
    <scope>NUCLEOTIDE SEQUENCE [LARGE SCALE GENOMIC DNA]</scope>
    <source>
        <strain evidence="3 4">DSM 15930</strain>
    </source>
</reference>
<proteinExistence type="predicted"/>
<evidence type="ECO:0000313" key="3">
    <source>
        <dbReference type="EMBL" id="SHN02387.1"/>
    </source>
</evidence>
<keyword evidence="4" id="KW-1185">Reference proteome</keyword>
<dbReference type="STRING" id="1120996.SAMN02746066_04438"/>
<evidence type="ECO:0008006" key="5">
    <source>
        <dbReference type="Google" id="ProtNLM"/>
    </source>
</evidence>
<protein>
    <recommendedName>
        <fullName evidence="5">ABC-2 family transporter protein</fullName>
    </recommendedName>
</protein>
<evidence type="ECO:0000256" key="1">
    <source>
        <dbReference type="SAM" id="Coils"/>
    </source>
</evidence>
<accession>A0A1M7NFB0</accession>
<feature type="transmembrane region" description="Helical" evidence="2">
    <location>
        <begin position="341"/>
        <end position="361"/>
    </location>
</feature>
<feature type="transmembrane region" description="Helical" evidence="2">
    <location>
        <begin position="12"/>
        <end position="34"/>
    </location>
</feature>
<feature type="coiled-coil region" evidence="1">
    <location>
        <begin position="110"/>
        <end position="137"/>
    </location>
</feature>
<evidence type="ECO:0000256" key="2">
    <source>
        <dbReference type="SAM" id="Phobius"/>
    </source>
</evidence>